<dbReference type="InParanoid" id="A0A2P6NDI8"/>
<evidence type="ECO:0000313" key="1">
    <source>
        <dbReference type="EMBL" id="PRP82019.1"/>
    </source>
</evidence>
<comment type="caution">
    <text evidence="1">The sequence shown here is derived from an EMBL/GenBank/DDBJ whole genome shotgun (WGS) entry which is preliminary data.</text>
</comment>
<accession>A0A2P6NDI8</accession>
<name>A0A2P6NDI8_9EUKA</name>
<dbReference type="Proteomes" id="UP000241769">
    <property type="component" value="Unassembled WGS sequence"/>
</dbReference>
<dbReference type="AlphaFoldDB" id="A0A2P6NDI8"/>
<protein>
    <submittedName>
        <fullName evidence="1">Uncharacterized protein</fullName>
    </submittedName>
</protein>
<organism evidence="1 2">
    <name type="scientific">Planoprotostelium fungivorum</name>
    <dbReference type="NCBI Taxonomy" id="1890364"/>
    <lineage>
        <taxon>Eukaryota</taxon>
        <taxon>Amoebozoa</taxon>
        <taxon>Evosea</taxon>
        <taxon>Variosea</taxon>
        <taxon>Cavosteliida</taxon>
        <taxon>Cavosteliaceae</taxon>
        <taxon>Planoprotostelium</taxon>
    </lineage>
</organism>
<evidence type="ECO:0000313" key="2">
    <source>
        <dbReference type="Proteomes" id="UP000241769"/>
    </source>
</evidence>
<dbReference type="EMBL" id="MDYQ01000111">
    <property type="protein sequence ID" value="PRP82019.1"/>
    <property type="molecule type" value="Genomic_DNA"/>
</dbReference>
<sequence>MEESITDSNQHALGECIFTRELNNQLWATLKHNKGLNINSIILATFNYLAEN</sequence>
<reference evidence="1 2" key="1">
    <citation type="journal article" date="2018" name="Genome Biol. Evol.">
        <title>Multiple Roots of Fruiting Body Formation in Amoebozoa.</title>
        <authorList>
            <person name="Hillmann F."/>
            <person name="Forbes G."/>
            <person name="Novohradska S."/>
            <person name="Ferling I."/>
            <person name="Riege K."/>
            <person name="Groth M."/>
            <person name="Westermann M."/>
            <person name="Marz M."/>
            <person name="Spaller T."/>
            <person name="Winckler T."/>
            <person name="Schaap P."/>
            <person name="Glockner G."/>
        </authorList>
    </citation>
    <scope>NUCLEOTIDE SEQUENCE [LARGE SCALE GENOMIC DNA]</scope>
    <source>
        <strain evidence="1 2">Jena</strain>
    </source>
</reference>
<keyword evidence="2" id="KW-1185">Reference proteome</keyword>
<proteinExistence type="predicted"/>
<gene>
    <name evidence="1" type="ORF">PROFUN_03709</name>
</gene>